<dbReference type="AlphaFoldDB" id="A0A5S4ENB2"/>
<evidence type="ECO:0000313" key="2">
    <source>
        <dbReference type="EMBL" id="TMQ76785.1"/>
    </source>
</evidence>
<dbReference type="SUPFAM" id="SSF53474">
    <property type="entry name" value="alpha/beta-Hydrolases"/>
    <property type="match status" value="1"/>
</dbReference>
<dbReference type="InterPro" id="IPR000073">
    <property type="entry name" value="AB_hydrolase_1"/>
</dbReference>
<organism evidence="2 3">
    <name type="scientific">Candidatus Accumulibacter phosphatis</name>
    <dbReference type="NCBI Taxonomy" id="327160"/>
    <lineage>
        <taxon>Bacteria</taxon>
        <taxon>Pseudomonadati</taxon>
        <taxon>Pseudomonadota</taxon>
        <taxon>Betaproteobacteria</taxon>
        <taxon>Candidatus Accumulibacter</taxon>
    </lineage>
</organism>
<dbReference type="Proteomes" id="UP000306324">
    <property type="component" value="Unassembled WGS sequence"/>
</dbReference>
<dbReference type="PANTHER" id="PTHR43798">
    <property type="entry name" value="MONOACYLGLYCEROL LIPASE"/>
    <property type="match status" value="1"/>
</dbReference>
<sequence>MDQNLFPGFELRDMEVGEGMRLRVRTDGSGPPLLLLHGHPQTHAIWHEVALELARRYTLVAPDLRGYGDSSRPPRLPDHSDYAKRAMALDVLHPMRQLGHERFDVLAHDHGARVAHRLAADHAEAVGRMVLLDIAPTLAMYEQTNETFARA</sequence>
<reference evidence="2 3" key="1">
    <citation type="submission" date="2019-04" db="EMBL/GenBank/DDBJ databases">
        <title>A novel phosphate-accumulating bacterium identified in bioreactor for phosphate removal from wastewater.</title>
        <authorList>
            <person name="Kotlyarov R.Y."/>
            <person name="Beletsky A.V."/>
            <person name="Kallistova A.Y."/>
            <person name="Dorofeev A.G."/>
            <person name="Nikolaev Y.Y."/>
            <person name="Pimenov N.V."/>
            <person name="Ravin N.V."/>
            <person name="Mardanov A.V."/>
        </authorList>
    </citation>
    <scope>NUCLEOTIDE SEQUENCE [LARGE SCALE GENOMIC DNA]</scope>
    <source>
        <strain evidence="2 3">Bin19</strain>
    </source>
</reference>
<dbReference type="InterPro" id="IPR050266">
    <property type="entry name" value="AB_hydrolase_sf"/>
</dbReference>
<protein>
    <submittedName>
        <fullName evidence="2">Haloacetate dehalogenase H-1</fullName>
    </submittedName>
</protein>
<accession>A0A5S4ENB2</accession>
<evidence type="ECO:0000259" key="1">
    <source>
        <dbReference type="Pfam" id="PF00561"/>
    </source>
</evidence>
<keyword evidence="3" id="KW-1185">Reference proteome</keyword>
<comment type="caution">
    <text evidence="2">The sequence shown here is derived from an EMBL/GenBank/DDBJ whole genome shotgun (WGS) entry which is preliminary data.</text>
</comment>
<dbReference type="Pfam" id="PF00561">
    <property type="entry name" value="Abhydrolase_1"/>
    <property type="match status" value="1"/>
</dbReference>
<name>A0A5S4ENB2_9PROT</name>
<dbReference type="Gene3D" id="3.40.50.1820">
    <property type="entry name" value="alpha/beta hydrolase"/>
    <property type="match status" value="1"/>
</dbReference>
<dbReference type="GO" id="GO:0016020">
    <property type="term" value="C:membrane"/>
    <property type="evidence" value="ECO:0007669"/>
    <property type="project" value="TreeGrafter"/>
</dbReference>
<dbReference type="InterPro" id="IPR029058">
    <property type="entry name" value="AB_hydrolase_fold"/>
</dbReference>
<dbReference type="EMBL" id="SWAD01000040">
    <property type="protein sequence ID" value="TMQ76785.1"/>
    <property type="molecule type" value="Genomic_DNA"/>
</dbReference>
<proteinExistence type="predicted"/>
<dbReference type="PANTHER" id="PTHR43798:SF33">
    <property type="entry name" value="HYDROLASE, PUTATIVE (AFU_ORTHOLOGUE AFUA_2G14860)-RELATED"/>
    <property type="match status" value="1"/>
</dbReference>
<evidence type="ECO:0000313" key="3">
    <source>
        <dbReference type="Proteomes" id="UP000306324"/>
    </source>
</evidence>
<gene>
    <name evidence="2" type="ORF">ACCUM_3917</name>
</gene>
<feature type="domain" description="AB hydrolase-1" evidence="1">
    <location>
        <begin position="31"/>
        <end position="141"/>
    </location>
</feature>